<feature type="domain" description="cGAS/DncV-like nucleotidyltransferase C-terminal helical" evidence="5">
    <location>
        <begin position="207"/>
        <end position="321"/>
    </location>
</feature>
<evidence type="ECO:0000256" key="1">
    <source>
        <dbReference type="ARBA" id="ARBA00022679"/>
    </source>
</evidence>
<evidence type="ECO:0000259" key="5">
    <source>
        <dbReference type="Pfam" id="PF26305"/>
    </source>
</evidence>
<dbReference type="RefSeq" id="WP_173947436.1">
    <property type="nucleotide sequence ID" value="NZ_CP102845.1"/>
</dbReference>
<evidence type="ECO:0000256" key="3">
    <source>
        <dbReference type="ARBA" id="ARBA00022741"/>
    </source>
</evidence>
<keyword evidence="1" id="KW-0808">Transferase</keyword>
<protein>
    <recommendedName>
        <fullName evidence="5">cGAS/DncV-like nucleotidyltransferase C-terminal helical domain-containing protein</fullName>
    </recommendedName>
</protein>
<proteinExistence type="predicted"/>
<evidence type="ECO:0000313" key="7">
    <source>
        <dbReference type="Proteomes" id="UP001017257"/>
    </source>
</evidence>
<evidence type="ECO:0000256" key="4">
    <source>
        <dbReference type="ARBA" id="ARBA00023118"/>
    </source>
</evidence>
<keyword evidence="7" id="KW-1185">Reference proteome</keyword>
<accession>A0ABY5RRW4</accession>
<reference evidence="6" key="1">
    <citation type="submission" date="2022-08" db="EMBL/GenBank/DDBJ databases">
        <title>Microvirga terrae sp. nov., isolated from soil.</title>
        <authorList>
            <person name="Kim K.H."/>
            <person name="Seo Y.L."/>
            <person name="Kim J.M."/>
            <person name="Lee J.K."/>
            <person name="Han D.M."/>
            <person name="Jeon C.O."/>
        </authorList>
    </citation>
    <scope>NUCLEOTIDE SEQUENCE</scope>
    <source>
        <strain evidence="6">R24</strain>
    </source>
</reference>
<dbReference type="Proteomes" id="UP001017257">
    <property type="component" value="Chromosome"/>
</dbReference>
<dbReference type="Pfam" id="PF26305">
    <property type="entry name" value="CD_NTase_C"/>
    <property type="match status" value="1"/>
</dbReference>
<sequence length="326" mass="37204">MAGGHNYLLEALGEARTRSSWNDRLAHWERPASDHEETKIQRAANMARDIIARNAWLQSEGVTAEPQGSYFNNTNVRLDSDMDLRAQHPAIKTEYAVGIAPVEADRALGYYDIGRNLSDIVGDVRRQLGGDLIMRFGAENVEIGNKAITVSGLSGSRADVDVVPAFKLHWVRRSVGDLFGDYYHIEGVAILSTDGRWTYNFPAQHHANGKAKRERTRHRFKKVVRQLKRLNYEIAELRLIPQKLPSFLIECLVYAIEDQHFLYQEDHYDRLRRILLRTSELVIDDAWAASATEINEIKLLFANGQPWTIQQVRGFILAAIQRLRTN</sequence>
<keyword evidence="2" id="KW-0548">Nucleotidyltransferase</keyword>
<dbReference type="InterPro" id="IPR058909">
    <property type="entry name" value="CD_NTase_C"/>
</dbReference>
<organism evidence="6 7">
    <name type="scientific">Microvirga terrae</name>
    <dbReference type="NCBI Taxonomy" id="2740529"/>
    <lineage>
        <taxon>Bacteria</taxon>
        <taxon>Pseudomonadati</taxon>
        <taxon>Pseudomonadota</taxon>
        <taxon>Alphaproteobacteria</taxon>
        <taxon>Hyphomicrobiales</taxon>
        <taxon>Methylobacteriaceae</taxon>
        <taxon>Microvirga</taxon>
    </lineage>
</organism>
<evidence type="ECO:0000256" key="2">
    <source>
        <dbReference type="ARBA" id="ARBA00022695"/>
    </source>
</evidence>
<keyword evidence="4" id="KW-0051">Antiviral defense</keyword>
<evidence type="ECO:0000313" key="6">
    <source>
        <dbReference type="EMBL" id="UVF19996.1"/>
    </source>
</evidence>
<gene>
    <name evidence="6" type="ORF">HPT29_002255</name>
</gene>
<name>A0ABY5RRW4_9HYPH</name>
<keyword evidence="3" id="KW-0547">Nucleotide-binding</keyword>
<dbReference type="EMBL" id="CP102845">
    <property type="protein sequence ID" value="UVF19996.1"/>
    <property type="molecule type" value="Genomic_DNA"/>
</dbReference>